<dbReference type="AlphaFoldDB" id="A0A0A9B6E3"/>
<proteinExistence type="predicted"/>
<reference evidence="1" key="2">
    <citation type="journal article" date="2015" name="Data Brief">
        <title>Shoot transcriptome of the giant reed, Arundo donax.</title>
        <authorList>
            <person name="Barrero R.A."/>
            <person name="Guerrero F.D."/>
            <person name="Moolhuijzen P."/>
            <person name="Goolsby J.A."/>
            <person name="Tidwell J."/>
            <person name="Bellgard S.E."/>
            <person name="Bellgard M.I."/>
        </authorList>
    </citation>
    <scope>NUCLEOTIDE SEQUENCE</scope>
    <source>
        <tissue evidence="1">Shoot tissue taken approximately 20 cm above the soil surface</tissue>
    </source>
</reference>
<reference evidence="1" key="1">
    <citation type="submission" date="2014-09" db="EMBL/GenBank/DDBJ databases">
        <authorList>
            <person name="Magalhaes I.L.F."/>
            <person name="Oliveira U."/>
            <person name="Santos F.R."/>
            <person name="Vidigal T.H.D.A."/>
            <person name="Brescovit A.D."/>
            <person name="Santos A.J."/>
        </authorList>
    </citation>
    <scope>NUCLEOTIDE SEQUENCE</scope>
    <source>
        <tissue evidence="1">Shoot tissue taken approximately 20 cm above the soil surface</tissue>
    </source>
</reference>
<protein>
    <submittedName>
        <fullName evidence="1">Uncharacterized protein</fullName>
    </submittedName>
</protein>
<organism evidence="1">
    <name type="scientific">Arundo donax</name>
    <name type="common">Giant reed</name>
    <name type="synonym">Donax arundinaceus</name>
    <dbReference type="NCBI Taxonomy" id="35708"/>
    <lineage>
        <taxon>Eukaryota</taxon>
        <taxon>Viridiplantae</taxon>
        <taxon>Streptophyta</taxon>
        <taxon>Embryophyta</taxon>
        <taxon>Tracheophyta</taxon>
        <taxon>Spermatophyta</taxon>
        <taxon>Magnoliopsida</taxon>
        <taxon>Liliopsida</taxon>
        <taxon>Poales</taxon>
        <taxon>Poaceae</taxon>
        <taxon>PACMAD clade</taxon>
        <taxon>Arundinoideae</taxon>
        <taxon>Arundineae</taxon>
        <taxon>Arundo</taxon>
    </lineage>
</organism>
<evidence type="ECO:0000313" key="1">
    <source>
        <dbReference type="EMBL" id="JAD54892.1"/>
    </source>
</evidence>
<name>A0A0A9B6E3_ARUDO</name>
<dbReference type="EMBL" id="GBRH01243003">
    <property type="protein sequence ID" value="JAD54892.1"/>
    <property type="molecule type" value="Transcribed_RNA"/>
</dbReference>
<sequence length="61" mass="7160">MVKLDEILCGVSKPTRPHAMYIFGPTLSFYHPDISTIWYYVRLLQHYKALNNIYTLINAND</sequence>
<accession>A0A0A9B6E3</accession>